<comment type="caution">
    <text evidence="11">The sequence shown here is derived from an EMBL/GenBank/DDBJ whole genome shotgun (WGS) entry which is preliminary data.</text>
</comment>
<evidence type="ECO:0000256" key="3">
    <source>
        <dbReference type="ARBA" id="ARBA00022801"/>
    </source>
</evidence>
<feature type="binding site" evidence="8">
    <location>
        <position position="71"/>
    </location>
    <ligand>
        <name>tRNA</name>
        <dbReference type="ChEBI" id="CHEBI:17843"/>
    </ligand>
</feature>
<evidence type="ECO:0000256" key="6">
    <source>
        <dbReference type="ARBA" id="ARBA00048707"/>
    </source>
</evidence>
<comment type="function">
    <text evidence="8">Hydrolyzes ribosome-free peptidyl-tRNAs (with 1 or more amino acids incorporated), which drop off the ribosome during protein synthesis, or as a result of ribosome stalling.</text>
</comment>
<dbReference type="PANTHER" id="PTHR17224">
    <property type="entry name" value="PEPTIDYL-TRNA HYDROLASE"/>
    <property type="match status" value="1"/>
</dbReference>
<keyword evidence="3 8" id="KW-0378">Hydrolase</keyword>
<keyword evidence="12" id="KW-1185">Reference proteome</keyword>
<comment type="similarity">
    <text evidence="5 8 10">Belongs to the PTH family.</text>
</comment>
<evidence type="ECO:0000313" key="11">
    <source>
        <dbReference type="EMBL" id="NYI42325.1"/>
    </source>
</evidence>
<dbReference type="PANTHER" id="PTHR17224:SF1">
    <property type="entry name" value="PEPTIDYL-TRNA HYDROLASE"/>
    <property type="match status" value="1"/>
</dbReference>
<evidence type="ECO:0000256" key="5">
    <source>
        <dbReference type="ARBA" id="ARBA00038063"/>
    </source>
</evidence>
<dbReference type="Proteomes" id="UP000547973">
    <property type="component" value="Unassembled WGS sequence"/>
</dbReference>
<dbReference type="Pfam" id="PF01195">
    <property type="entry name" value="Pept_tRNA_hydro"/>
    <property type="match status" value="1"/>
</dbReference>
<protein>
    <recommendedName>
        <fullName evidence="7 8">Peptidyl-tRNA hydrolase</fullName>
        <shortName evidence="8">Pth</shortName>
        <ecNumber evidence="1 8">3.1.1.29</ecNumber>
    </recommendedName>
</protein>
<dbReference type="GO" id="GO:0005737">
    <property type="term" value="C:cytoplasm"/>
    <property type="evidence" value="ECO:0007669"/>
    <property type="project" value="UniProtKB-SubCell"/>
</dbReference>
<comment type="catalytic activity">
    <reaction evidence="6 8 9">
        <text>an N-acyl-L-alpha-aminoacyl-tRNA + H2O = an N-acyl-L-amino acid + a tRNA + H(+)</text>
        <dbReference type="Rhea" id="RHEA:54448"/>
        <dbReference type="Rhea" id="RHEA-COMP:10123"/>
        <dbReference type="Rhea" id="RHEA-COMP:13883"/>
        <dbReference type="ChEBI" id="CHEBI:15377"/>
        <dbReference type="ChEBI" id="CHEBI:15378"/>
        <dbReference type="ChEBI" id="CHEBI:59874"/>
        <dbReference type="ChEBI" id="CHEBI:78442"/>
        <dbReference type="ChEBI" id="CHEBI:138191"/>
        <dbReference type="EC" id="3.1.1.29"/>
    </reaction>
</comment>
<dbReference type="GO" id="GO:0004045">
    <property type="term" value="F:peptidyl-tRNA hydrolase activity"/>
    <property type="evidence" value="ECO:0007669"/>
    <property type="project" value="UniProtKB-UniRule"/>
</dbReference>
<name>A0A7Y9ZE53_9MICO</name>
<feature type="site" description="Discriminates between blocked and unblocked aminoacyl-tRNA" evidence="8">
    <location>
        <position position="10"/>
    </location>
</feature>
<dbReference type="InterPro" id="IPR036416">
    <property type="entry name" value="Pept_tRNA_hydro_sf"/>
</dbReference>
<comment type="subcellular location">
    <subcellularLocation>
        <location evidence="8">Cytoplasm</location>
    </subcellularLocation>
</comment>
<dbReference type="GO" id="GO:0006515">
    <property type="term" value="P:protein quality control for misfolded or incompletely synthesized proteins"/>
    <property type="evidence" value="ECO:0007669"/>
    <property type="project" value="UniProtKB-UniRule"/>
</dbReference>
<dbReference type="InterPro" id="IPR018171">
    <property type="entry name" value="Pept_tRNA_hydro_CS"/>
</dbReference>
<dbReference type="EMBL" id="JACBZO010000001">
    <property type="protein sequence ID" value="NYI42325.1"/>
    <property type="molecule type" value="Genomic_DNA"/>
</dbReference>
<evidence type="ECO:0000256" key="8">
    <source>
        <dbReference type="HAMAP-Rule" id="MF_00083"/>
    </source>
</evidence>
<evidence type="ECO:0000313" key="12">
    <source>
        <dbReference type="Proteomes" id="UP000547973"/>
    </source>
</evidence>
<dbReference type="EC" id="3.1.1.29" evidence="1 8"/>
<keyword evidence="2 8" id="KW-0820">tRNA-binding</keyword>
<dbReference type="PROSITE" id="PS01196">
    <property type="entry name" value="PEPT_TRNA_HYDROL_2"/>
    <property type="match status" value="1"/>
</dbReference>
<keyword evidence="8" id="KW-0963">Cytoplasm</keyword>
<evidence type="ECO:0000256" key="1">
    <source>
        <dbReference type="ARBA" id="ARBA00013260"/>
    </source>
</evidence>
<evidence type="ECO:0000256" key="9">
    <source>
        <dbReference type="RuleBase" id="RU000673"/>
    </source>
</evidence>
<comment type="subunit">
    <text evidence="8">Monomer.</text>
</comment>
<dbReference type="RefSeq" id="WP_062074418.1">
    <property type="nucleotide sequence ID" value="NZ_BBRC01000002.1"/>
</dbReference>
<gene>
    <name evidence="8" type="primary">pth</name>
    <name evidence="11" type="ORF">BKA03_002444</name>
</gene>
<dbReference type="SUPFAM" id="SSF53178">
    <property type="entry name" value="Peptidyl-tRNA hydrolase-like"/>
    <property type="match status" value="1"/>
</dbReference>
<feature type="active site" description="Proton acceptor" evidence="8">
    <location>
        <position position="20"/>
    </location>
</feature>
<proteinExistence type="inferred from homology"/>
<dbReference type="CDD" id="cd00462">
    <property type="entry name" value="PTH"/>
    <property type="match status" value="1"/>
</dbReference>
<feature type="binding site" evidence="8">
    <location>
        <position position="73"/>
    </location>
    <ligand>
        <name>tRNA</name>
        <dbReference type="ChEBI" id="CHEBI:17843"/>
    </ligand>
</feature>
<evidence type="ECO:0000256" key="2">
    <source>
        <dbReference type="ARBA" id="ARBA00022555"/>
    </source>
</evidence>
<dbReference type="OrthoDB" id="9800507at2"/>
<dbReference type="InterPro" id="IPR001328">
    <property type="entry name" value="Pept_tRNA_hydro"/>
</dbReference>
<feature type="site" description="Stabilizes the basic form of H active site to accept a proton" evidence="8">
    <location>
        <position position="98"/>
    </location>
</feature>
<dbReference type="FunFam" id="3.40.50.1470:FF:000001">
    <property type="entry name" value="Peptidyl-tRNA hydrolase"/>
    <property type="match status" value="1"/>
</dbReference>
<dbReference type="GO" id="GO:0000049">
    <property type="term" value="F:tRNA binding"/>
    <property type="evidence" value="ECO:0007669"/>
    <property type="project" value="UniProtKB-UniRule"/>
</dbReference>
<evidence type="ECO:0000256" key="4">
    <source>
        <dbReference type="ARBA" id="ARBA00022884"/>
    </source>
</evidence>
<sequence>MTTVVVGLGNPGPEYAQTRHNVGQMVIDELARRYHGSLSRNKKTNASEASVRIGGAGPSGVAVALAKPLSYMNLSGGPVSSLVKYYSVEPSAIVVIHDELDVPFGAIRLKSGGGSAGHNGLKDITKAIATPDFVRVRVGVGRPPGRQDAADYVLRPFSATERKELDLVIALAADAVEDLVTKGLGEAQQRFHSAG</sequence>
<evidence type="ECO:0000256" key="10">
    <source>
        <dbReference type="RuleBase" id="RU004320"/>
    </source>
</evidence>
<dbReference type="AlphaFoldDB" id="A0A7Y9ZE53"/>
<dbReference type="GO" id="GO:0072344">
    <property type="term" value="P:rescue of stalled ribosome"/>
    <property type="evidence" value="ECO:0007669"/>
    <property type="project" value="UniProtKB-UniRule"/>
</dbReference>
<dbReference type="HAMAP" id="MF_00083">
    <property type="entry name" value="Pept_tRNA_hydro_bact"/>
    <property type="match status" value="1"/>
</dbReference>
<feature type="binding site" evidence="8">
    <location>
        <position position="15"/>
    </location>
    <ligand>
        <name>tRNA</name>
        <dbReference type="ChEBI" id="CHEBI:17843"/>
    </ligand>
</feature>
<accession>A0A7Y9ZE53</accession>
<evidence type="ECO:0000256" key="7">
    <source>
        <dbReference type="ARBA" id="ARBA00050038"/>
    </source>
</evidence>
<organism evidence="11 12">
    <name type="scientific">Demequina lutea</name>
    <dbReference type="NCBI Taxonomy" id="431489"/>
    <lineage>
        <taxon>Bacteria</taxon>
        <taxon>Bacillati</taxon>
        <taxon>Actinomycetota</taxon>
        <taxon>Actinomycetes</taxon>
        <taxon>Micrococcales</taxon>
        <taxon>Demequinaceae</taxon>
        <taxon>Demequina</taxon>
    </lineage>
</organism>
<feature type="binding site" evidence="8">
    <location>
        <position position="119"/>
    </location>
    <ligand>
        <name>tRNA</name>
        <dbReference type="ChEBI" id="CHEBI:17843"/>
    </ligand>
</feature>
<keyword evidence="4 8" id="KW-0694">RNA-binding</keyword>
<dbReference type="Gene3D" id="3.40.50.1470">
    <property type="entry name" value="Peptidyl-tRNA hydrolase"/>
    <property type="match status" value="1"/>
</dbReference>
<dbReference type="PROSITE" id="PS01195">
    <property type="entry name" value="PEPT_TRNA_HYDROL_1"/>
    <property type="match status" value="1"/>
</dbReference>
<comment type="function">
    <text evidence="8">Catalyzes the release of premature peptidyl moieties from peptidyl-tRNA molecules trapped in stalled 50S ribosomal subunits, and thus maintains levels of free tRNAs and 50S ribosomes.</text>
</comment>
<reference evidence="11 12" key="1">
    <citation type="submission" date="2020-07" db="EMBL/GenBank/DDBJ databases">
        <title>Sequencing the genomes of 1000 actinobacteria strains.</title>
        <authorList>
            <person name="Klenk H.-P."/>
        </authorList>
    </citation>
    <scope>NUCLEOTIDE SEQUENCE [LARGE SCALE GENOMIC DNA]</scope>
    <source>
        <strain evidence="11 12">DSM 19970</strain>
    </source>
</reference>
<dbReference type="NCBIfam" id="TIGR00447">
    <property type="entry name" value="pth"/>
    <property type="match status" value="1"/>
</dbReference>